<evidence type="ECO:0000313" key="2">
    <source>
        <dbReference type="EMBL" id="CAG7821724.1"/>
    </source>
</evidence>
<organism evidence="2 3">
    <name type="scientific">Allacma fusca</name>
    <dbReference type="NCBI Taxonomy" id="39272"/>
    <lineage>
        <taxon>Eukaryota</taxon>
        <taxon>Metazoa</taxon>
        <taxon>Ecdysozoa</taxon>
        <taxon>Arthropoda</taxon>
        <taxon>Hexapoda</taxon>
        <taxon>Collembola</taxon>
        <taxon>Symphypleona</taxon>
        <taxon>Sminthuridae</taxon>
        <taxon>Allacma</taxon>
    </lineage>
</organism>
<name>A0A8J2KYG7_9HEXA</name>
<dbReference type="EMBL" id="CAJVCH010519137">
    <property type="protein sequence ID" value="CAG7821724.1"/>
    <property type="molecule type" value="Genomic_DNA"/>
</dbReference>
<dbReference type="SMART" id="SM00225">
    <property type="entry name" value="BTB"/>
    <property type="match status" value="1"/>
</dbReference>
<protein>
    <recommendedName>
        <fullName evidence="1">BTB domain-containing protein</fullName>
    </recommendedName>
</protein>
<gene>
    <name evidence="2" type="ORF">AFUS01_LOCUS32042</name>
</gene>
<accession>A0A8J2KYG7</accession>
<dbReference type="PROSITE" id="PS50097">
    <property type="entry name" value="BTB"/>
    <property type="match status" value="1"/>
</dbReference>
<feature type="domain" description="BTB" evidence="1">
    <location>
        <begin position="243"/>
        <end position="310"/>
    </location>
</feature>
<proteinExistence type="predicted"/>
<dbReference type="AlphaFoldDB" id="A0A8J2KYG7"/>
<dbReference type="Proteomes" id="UP000708208">
    <property type="component" value="Unassembled WGS sequence"/>
</dbReference>
<dbReference type="OrthoDB" id="7786319at2759"/>
<comment type="caution">
    <text evidence="2">The sequence shown here is derived from an EMBL/GenBank/DDBJ whole genome shotgun (WGS) entry which is preliminary data.</text>
</comment>
<dbReference type="InterPro" id="IPR000210">
    <property type="entry name" value="BTB/POZ_dom"/>
</dbReference>
<reference evidence="2" key="1">
    <citation type="submission" date="2021-06" db="EMBL/GenBank/DDBJ databases">
        <authorList>
            <person name="Hodson N. C."/>
            <person name="Mongue J. A."/>
            <person name="Jaron S. K."/>
        </authorList>
    </citation>
    <scope>NUCLEOTIDE SEQUENCE</scope>
</reference>
<evidence type="ECO:0000259" key="1">
    <source>
        <dbReference type="PROSITE" id="PS50097"/>
    </source>
</evidence>
<dbReference type="PANTHER" id="PTHR24413">
    <property type="entry name" value="SPECKLE-TYPE POZ PROTEIN"/>
    <property type="match status" value="1"/>
</dbReference>
<dbReference type="CDD" id="cd18186">
    <property type="entry name" value="BTB_POZ_ZBTB_KLHL-like"/>
    <property type="match status" value="1"/>
</dbReference>
<sequence length="409" mass="46313">MDTLYSERTSYSVHTVTLSLEGENAVQPPRASSFSSKTPFQFFGKLLMQNTFDSRHKEEFLRVEVNHEANQEHVDVVLHKYRFAVDRTHNFDFDGEATIYILKPNEGTPADCTTPPKKMTMSSVRSSKFDPTKPSTSIYQNCFTAKSVIAAFRESFSYPNIPKEEISQSYGSYPSVKIELKMLFQIEYKYTLVEAHEGLLHKPVAPPPVPAPAPAVPPPVQNNNDLSTLTLSFKKMLDEAIHADVQLEVENIKFPAHMAILSSQSEVFKVMFESNMIEKKSKRVIIRDMSPGAVKEMLNFLYTRDTSQFEDNIDMAIEMLHAAEKYIIGDLRRASEEALQKHDLTQLGVDDILGLYMCSRQLKMPQVQINALNALKAKGPFLAASKAFERFCSDHPDVVPEFFSEFACL</sequence>
<evidence type="ECO:0000313" key="3">
    <source>
        <dbReference type="Proteomes" id="UP000708208"/>
    </source>
</evidence>
<dbReference type="Pfam" id="PF00651">
    <property type="entry name" value="BTB"/>
    <property type="match status" value="1"/>
</dbReference>
<keyword evidence="3" id="KW-1185">Reference proteome</keyword>